<keyword evidence="6" id="KW-0793">Thylakoid</keyword>
<comment type="similarity">
    <text evidence="2">Belongs to the ATPase delta chain family.</text>
</comment>
<dbReference type="KEGG" id="ptm:GSPATT00032582001"/>
<dbReference type="HAMAP" id="MF_01416">
    <property type="entry name" value="ATP_synth_delta_bact"/>
    <property type="match status" value="1"/>
</dbReference>
<dbReference type="InParanoid" id="A0BW13"/>
<evidence type="ECO:0000256" key="4">
    <source>
        <dbReference type="ARBA" id="ARBA00022781"/>
    </source>
</evidence>
<keyword evidence="8" id="KW-0066">ATP synthesis</keyword>
<evidence type="ECO:0000256" key="6">
    <source>
        <dbReference type="ARBA" id="ARBA00023078"/>
    </source>
</evidence>
<reference evidence="9 10" key="1">
    <citation type="journal article" date="2006" name="Nature">
        <title>Global trends of whole-genome duplications revealed by the ciliate Paramecium tetraurelia.</title>
        <authorList>
            <consortium name="Genoscope"/>
            <person name="Aury J.-M."/>
            <person name="Jaillon O."/>
            <person name="Duret L."/>
            <person name="Noel B."/>
            <person name="Jubin C."/>
            <person name="Porcel B.M."/>
            <person name="Segurens B."/>
            <person name="Daubin V."/>
            <person name="Anthouard V."/>
            <person name="Aiach N."/>
            <person name="Arnaiz O."/>
            <person name="Billaut A."/>
            <person name="Beisson J."/>
            <person name="Blanc I."/>
            <person name="Bouhouche K."/>
            <person name="Camara F."/>
            <person name="Duharcourt S."/>
            <person name="Guigo R."/>
            <person name="Gogendeau D."/>
            <person name="Katinka M."/>
            <person name="Keller A.-M."/>
            <person name="Kissmehl R."/>
            <person name="Klotz C."/>
            <person name="Koll F."/>
            <person name="Le Moue A."/>
            <person name="Lepere C."/>
            <person name="Malinsky S."/>
            <person name="Nowacki M."/>
            <person name="Nowak J.K."/>
            <person name="Plattner H."/>
            <person name="Poulain J."/>
            <person name="Ruiz F."/>
            <person name="Serrano V."/>
            <person name="Zagulski M."/>
            <person name="Dessen P."/>
            <person name="Betermier M."/>
            <person name="Weissenbach J."/>
            <person name="Scarpelli C."/>
            <person name="Schachter V."/>
            <person name="Sperling L."/>
            <person name="Meyer E."/>
            <person name="Cohen J."/>
            <person name="Wincker P."/>
        </authorList>
    </citation>
    <scope>NUCLEOTIDE SEQUENCE [LARGE SCALE GENOMIC DNA]</scope>
    <source>
        <strain evidence="9 10">Stock d4-2</strain>
    </source>
</reference>
<dbReference type="SUPFAM" id="SSF47928">
    <property type="entry name" value="N-terminal domain of the delta subunit of the F1F0-ATP synthase"/>
    <property type="match status" value="1"/>
</dbReference>
<dbReference type="GO" id="GO:0005739">
    <property type="term" value="C:mitochondrion"/>
    <property type="evidence" value="ECO:0007669"/>
    <property type="project" value="GOC"/>
</dbReference>
<keyword evidence="4" id="KW-0375">Hydrogen ion transport</keyword>
<dbReference type="Proteomes" id="UP000000600">
    <property type="component" value="Unassembled WGS sequence"/>
</dbReference>
<evidence type="ECO:0000256" key="8">
    <source>
        <dbReference type="ARBA" id="ARBA00023310"/>
    </source>
</evidence>
<dbReference type="OMA" id="VTTNWIN"/>
<dbReference type="GO" id="GO:0016020">
    <property type="term" value="C:membrane"/>
    <property type="evidence" value="ECO:0007669"/>
    <property type="project" value="UniProtKB-SubCell"/>
</dbReference>
<organism evidence="9 10">
    <name type="scientific">Paramecium tetraurelia</name>
    <dbReference type="NCBI Taxonomy" id="5888"/>
    <lineage>
        <taxon>Eukaryota</taxon>
        <taxon>Sar</taxon>
        <taxon>Alveolata</taxon>
        <taxon>Ciliophora</taxon>
        <taxon>Intramacronucleata</taxon>
        <taxon>Oligohymenophorea</taxon>
        <taxon>Peniculida</taxon>
        <taxon>Parameciidae</taxon>
        <taxon>Paramecium</taxon>
    </lineage>
</organism>
<dbReference type="NCBIfam" id="TIGR01145">
    <property type="entry name" value="ATP_synt_delta"/>
    <property type="match status" value="1"/>
</dbReference>
<keyword evidence="3" id="KW-0813">Transport</keyword>
<sequence>MFKIIQRACFRYSAANFKAEAEIKSVPGHKPPSFEDTVQGKYAGVLFATASQKEALHFVLQDMKYFKELADKSPVFAGFLVNSAYKRNQQRNVIQALTKEGFHEVTQNLLNTMIDNQRISYLTKTADKFIEYYRIFNKEENITIISAENLSEEQRSQVIQALKESSPNMQFSVQYKVDPSILGGLQMYSGNKFLDCSLQSRVNKLRSELQKLSI</sequence>
<dbReference type="STRING" id="5888.A0BW13"/>
<evidence type="ECO:0000256" key="7">
    <source>
        <dbReference type="ARBA" id="ARBA00023136"/>
    </source>
</evidence>
<proteinExistence type="inferred from homology"/>
<dbReference type="GeneID" id="5015912"/>
<accession>A0BW13</accession>
<dbReference type="OrthoDB" id="1262810at2759"/>
<evidence type="ECO:0000313" key="9">
    <source>
        <dbReference type="EMBL" id="CAK62730.1"/>
    </source>
</evidence>
<evidence type="ECO:0000256" key="1">
    <source>
        <dbReference type="ARBA" id="ARBA00004370"/>
    </source>
</evidence>
<dbReference type="AlphaFoldDB" id="A0BW13"/>
<dbReference type="GO" id="GO:0042776">
    <property type="term" value="P:proton motive force-driven mitochondrial ATP synthesis"/>
    <property type="evidence" value="ECO:0000318"/>
    <property type="project" value="GO_Central"/>
</dbReference>
<keyword evidence="10" id="KW-1185">Reference proteome</keyword>
<dbReference type="RefSeq" id="XP_001430128.1">
    <property type="nucleotide sequence ID" value="XM_001430091.2"/>
</dbReference>
<dbReference type="PRINTS" id="PR00125">
    <property type="entry name" value="ATPASEDELTA"/>
</dbReference>
<keyword evidence="5" id="KW-0406">Ion transport</keyword>
<dbReference type="FunCoup" id="A0BW13">
    <property type="interactions" value="823"/>
</dbReference>
<dbReference type="GO" id="GO:0046933">
    <property type="term" value="F:proton-transporting ATP synthase activity, rotational mechanism"/>
    <property type="evidence" value="ECO:0007669"/>
    <property type="project" value="InterPro"/>
</dbReference>
<keyword evidence="7" id="KW-0472">Membrane</keyword>
<dbReference type="Gene3D" id="1.10.520.20">
    <property type="entry name" value="N-terminal domain of the delta subunit of the F1F0-ATP synthase"/>
    <property type="match status" value="1"/>
</dbReference>
<evidence type="ECO:0000256" key="2">
    <source>
        <dbReference type="ARBA" id="ARBA00007046"/>
    </source>
</evidence>
<dbReference type="PANTHER" id="PTHR11910">
    <property type="entry name" value="ATP SYNTHASE DELTA CHAIN"/>
    <property type="match status" value="1"/>
</dbReference>
<gene>
    <name evidence="9" type="ORF">GSPATT00032582001</name>
</gene>
<name>A0BW13_PARTE</name>
<evidence type="ECO:0000313" key="10">
    <source>
        <dbReference type="Proteomes" id="UP000000600"/>
    </source>
</evidence>
<dbReference type="EMBL" id="CT868020">
    <property type="protein sequence ID" value="CAK62730.1"/>
    <property type="molecule type" value="Genomic_DNA"/>
</dbReference>
<evidence type="ECO:0000256" key="5">
    <source>
        <dbReference type="ARBA" id="ARBA00023065"/>
    </source>
</evidence>
<protein>
    <submittedName>
        <fullName evidence="9">Uncharacterized protein</fullName>
    </submittedName>
</protein>
<evidence type="ECO:0000256" key="3">
    <source>
        <dbReference type="ARBA" id="ARBA00022448"/>
    </source>
</evidence>
<dbReference type="eggNOG" id="KOG1662">
    <property type="taxonomic scope" value="Eukaryota"/>
</dbReference>
<dbReference type="HOGENOM" id="CLU_085114_1_1_1"/>
<dbReference type="Pfam" id="PF00213">
    <property type="entry name" value="OSCP"/>
    <property type="match status" value="1"/>
</dbReference>
<comment type="subcellular location">
    <subcellularLocation>
        <location evidence="1">Membrane</location>
    </subcellularLocation>
</comment>
<dbReference type="InterPro" id="IPR026015">
    <property type="entry name" value="ATP_synth_OSCP/delta_N_sf"/>
</dbReference>
<dbReference type="InterPro" id="IPR000711">
    <property type="entry name" value="ATPase_OSCP/dsu"/>
</dbReference>